<dbReference type="InterPro" id="IPR019786">
    <property type="entry name" value="Zinc_finger_PHD-type_CS"/>
</dbReference>
<dbReference type="STRING" id="1429867.A0A0G4P3D5"/>
<keyword evidence="8" id="KW-1185">Reference proteome</keyword>
<dbReference type="Gene3D" id="3.30.40.10">
    <property type="entry name" value="Zinc/RING finger domain, C3HC4 (zinc finger)"/>
    <property type="match status" value="2"/>
</dbReference>
<dbReference type="InterPro" id="IPR052819">
    <property type="entry name" value="Chromatin_regulatory_protein"/>
</dbReference>
<proteinExistence type="predicted"/>
<feature type="compositionally biased region" description="Basic residues" evidence="5">
    <location>
        <begin position="494"/>
        <end position="506"/>
    </location>
</feature>
<dbReference type="InterPro" id="IPR011011">
    <property type="entry name" value="Znf_FYVE_PHD"/>
</dbReference>
<dbReference type="PROSITE" id="PS01359">
    <property type="entry name" value="ZF_PHD_1"/>
    <property type="match status" value="1"/>
</dbReference>
<keyword evidence="3" id="KW-0862">Zinc</keyword>
<evidence type="ECO:0000259" key="6">
    <source>
        <dbReference type="PROSITE" id="PS50016"/>
    </source>
</evidence>
<dbReference type="CDD" id="cd15534">
    <property type="entry name" value="PHD2_PHF12_Rco1"/>
    <property type="match status" value="1"/>
</dbReference>
<feature type="domain" description="PHD-type" evidence="6">
    <location>
        <begin position="563"/>
        <end position="612"/>
    </location>
</feature>
<feature type="region of interest" description="Disordered" evidence="5">
    <location>
        <begin position="933"/>
        <end position="1010"/>
    </location>
</feature>
<gene>
    <name evidence="7" type="ORF">PCAMFM013_S004g000762</name>
</gene>
<dbReference type="PROSITE" id="PS50016">
    <property type="entry name" value="ZF_PHD_2"/>
    <property type="match status" value="2"/>
</dbReference>
<dbReference type="GO" id="GO:0008270">
    <property type="term" value="F:zinc ion binding"/>
    <property type="evidence" value="ECO:0007669"/>
    <property type="project" value="UniProtKB-KW"/>
</dbReference>
<evidence type="ECO:0000256" key="2">
    <source>
        <dbReference type="ARBA" id="ARBA00022771"/>
    </source>
</evidence>
<dbReference type="PANTHER" id="PTHR47636:SF1">
    <property type="entry name" value="TRANSCRIPTIONAL REGULATORY PROTEIN RCO1"/>
    <property type="match status" value="1"/>
</dbReference>
<name>A0A0G4P3D5_PENC3</name>
<feature type="compositionally biased region" description="Basic and acidic residues" evidence="5">
    <location>
        <begin position="18"/>
        <end position="31"/>
    </location>
</feature>
<dbReference type="CDD" id="cd15532">
    <property type="entry name" value="PHD2_CHD_II"/>
    <property type="match status" value="1"/>
</dbReference>
<feature type="region of interest" description="Disordered" evidence="5">
    <location>
        <begin position="14"/>
        <end position="99"/>
    </location>
</feature>
<keyword evidence="1" id="KW-0479">Metal-binding</keyword>
<evidence type="ECO:0000256" key="4">
    <source>
        <dbReference type="PROSITE-ProRule" id="PRU00146"/>
    </source>
</evidence>
<organism evidence="7 8">
    <name type="scientific">Penicillium camemberti (strain FM 013)</name>
    <dbReference type="NCBI Taxonomy" id="1429867"/>
    <lineage>
        <taxon>Eukaryota</taxon>
        <taxon>Fungi</taxon>
        <taxon>Dikarya</taxon>
        <taxon>Ascomycota</taxon>
        <taxon>Pezizomycotina</taxon>
        <taxon>Eurotiomycetes</taxon>
        <taxon>Eurotiomycetidae</taxon>
        <taxon>Eurotiales</taxon>
        <taxon>Aspergillaceae</taxon>
        <taxon>Penicillium</taxon>
    </lineage>
</organism>
<feature type="region of interest" description="Disordered" evidence="5">
    <location>
        <begin position="347"/>
        <end position="367"/>
    </location>
</feature>
<dbReference type="SUPFAM" id="SSF57903">
    <property type="entry name" value="FYVE/PHD zinc finger"/>
    <property type="match status" value="2"/>
</dbReference>
<feature type="region of interest" description="Disordered" evidence="5">
    <location>
        <begin position="478"/>
        <end position="520"/>
    </location>
</feature>
<sequence>MDTVRAAVRRVSKRLLNKKTEAEKASKEKQDAAAAAAEYVDPKKLGHGARGTNPTRSLPPAPTGSTQSERRQGSSKPAQRRKLQKKPPGPSKPTPQYRTMRELGEYPSTAEYRAAGVTPPSERAHRVATEPTNIPRDETERLSPLSGVENLTADKSHVEAFESEAFASISSGVQSLADEAIRTITTPADAATPTLPSADDTNKYVTALMSLPLQPSDKYDVPKLRNLIKHSIIHATENGNEPGAVALLYFWSNAVDDEFQLSLVANVAKCDAADHQLQLALQSVINNSIGDAQKWYQKYIRATSNAADLPPRSESSLPPANSVDAEPSFKISDIYRDTSGPRVEENFLSGKSNTAPLKRPKKPCPVNEAAYKRKRKLDMDPDHEENMRAVRARLESESYVDIAVRYSNIRTPIGPPDGIQHPYNKDNIDTGIEGDIAAINEAIYRTRSLPPPGPTVPPLSNRPPIRSILDLPLVKGPEPEAPSVYSPSASLIGRKTKKPVSRRQKDKAKAPEIPQRARSLSVDTTVSSLSSLSNSAYSVRFNDWSGDHEPRQMPNSIEPPDNSDDCHHCGKGGDLLCCDTCINSYHFECLDPPLDPKNPPQGEWHCPQCSIRNSFSTLIAHSKHYKKTEFQLPQDIKEHFQGVDEGIVFDNDYARNLKHQRYYKAAPHLPRLTKAPKQDAAIVYANPMLLREYDNKGDCIRCSKCGFTSQGTRPIITCDYCPCRFHLDCLDPPRAHPPNPKIGWMCPNHVTPDDMIATKEINGSNERTRRVRRTKNMAYIDCDIMIPDDPNQTLFDEDWREKRARFLGGDVVLNFITAVKDDHHERENEYARAVERKCLDLTKQLTNEYLNRAETAGITNNITQNGLPAEFSQNVSSAVNSMIAGAPVSTHEFDAAAALLSMATSQPPLAVGEGHIAEAAGPTSPVAQKTLSRIDEESTLGSSLAATSPRPATSHLPPKASSDAEDEESHHAGSELLPRIPVFNRNKRSRADDQGSAGEPAQKRQYTKSK</sequence>
<dbReference type="AlphaFoldDB" id="A0A0G4P3D5"/>
<evidence type="ECO:0000256" key="1">
    <source>
        <dbReference type="ARBA" id="ARBA00022723"/>
    </source>
</evidence>
<evidence type="ECO:0000256" key="3">
    <source>
        <dbReference type="ARBA" id="ARBA00022833"/>
    </source>
</evidence>
<reference evidence="7 8" key="1">
    <citation type="journal article" date="2014" name="Nat. Commun.">
        <title>Multiple recent horizontal transfers of a large genomic region in cheese making fungi.</title>
        <authorList>
            <person name="Cheeseman K."/>
            <person name="Ropars J."/>
            <person name="Renault P."/>
            <person name="Dupont J."/>
            <person name="Gouzy J."/>
            <person name="Branca A."/>
            <person name="Abraham A.L."/>
            <person name="Ceppi M."/>
            <person name="Conseiller E."/>
            <person name="Debuchy R."/>
            <person name="Malagnac F."/>
            <person name="Goarin A."/>
            <person name="Silar P."/>
            <person name="Lacoste S."/>
            <person name="Sallet E."/>
            <person name="Bensimon A."/>
            <person name="Giraud T."/>
            <person name="Brygoo Y."/>
        </authorList>
    </citation>
    <scope>NUCLEOTIDE SEQUENCE [LARGE SCALE GENOMIC DNA]</scope>
    <source>
        <strain evidence="8">FM 013</strain>
    </source>
</reference>
<feature type="domain" description="PHD-type" evidence="6">
    <location>
        <begin position="699"/>
        <end position="752"/>
    </location>
</feature>
<evidence type="ECO:0000256" key="5">
    <source>
        <dbReference type="SAM" id="MobiDB-lite"/>
    </source>
</evidence>
<dbReference type="Proteomes" id="UP000053732">
    <property type="component" value="Unassembled WGS sequence"/>
</dbReference>
<evidence type="ECO:0000313" key="7">
    <source>
        <dbReference type="EMBL" id="CRL20820.1"/>
    </source>
</evidence>
<evidence type="ECO:0000313" key="8">
    <source>
        <dbReference type="Proteomes" id="UP000053732"/>
    </source>
</evidence>
<dbReference type="EMBL" id="HG793137">
    <property type="protein sequence ID" value="CRL20820.1"/>
    <property type="molecule type" value="Genomic_DNA"/>
</dbReference>
<accession>A0A0G4P3D5</accession>
<dbReference type="InterPro" id="IPR019787">
    <property type="entry name" value="Znf_PHD-finger"/>
</dbReference>
<dbReference type="SMART" id="SM00249">
    <property type="entry name" value="PHD"/>
    <property type="match status" value="2"/>
</dbReference>
<dbReference type="Pfam" id="PF00628">
    <property type="entry name" value="PHD"/>
    <property type="match status" value="2"/>
</dbReference>
<dbReference type="InterPro" id="IPR001965">
    <property type="entry name" value="Znf_PHD"/>
</dbReference>
<protein>
    <submittedName>
        <fullName evidence="7">Zinc finger, FYVE/PHD-type</fullName>
    </submittedName>
</protein>
<keyword evidence="2 4" id="KW-0863">Zinc-finger</keyword>
<dbReference type="GO" id="GO:0032221">
    <property type="term" value="C:Rpd3S complex"/>
    <property type="evidence" value="ECO:0007669"/>
    <property type="project" value="TreeGrafter"/>
</dbReference>
<dbReference type="PANTHER" id="PTHR47636">
    <property type="entry name" value="TRANSCRIPTIONAL REGULATORY PROTEIN RCO1"/>
    <property type="match status" value="1"/>
</dbReference>
<dbReference type="InterPro" id="IPR013083">
    <property type="entry name" value="Znf_RING/FYVE/PHD"/>
</dbReference>
<dbReference type="GO" id="GO:0006357">
    <property type="term" value="P:regulation of transcription by RNA polymerase II"/>
    <property type="evidence" value="ECO:0007669"/>
    <property type="project" value="TreeGrafter"/>
</dbReference>